<keyword evidence="1" id="KW-0732">Signal</keyword>
<dbReference type="Pfam" id="PF07996">
    <property type="entry name" value="T4SS"/>
    <property type="match status" value="1"/>
</dbReference>
<feature type="signal peptide" evidence="1">
    <location>
        <begin position="1"/>
        <end position="20"/>
    </location>
</feature>
<feature type="chain" id="PRO_5046008012" evidence="1">
    <location>
        <begin position="21"/>
        <end position="239"/>
    </location>
</feature>
<dbReference type="InterPro" id="IPR023220">
    <property type="entry name" value="T4SS_VirB5-domain"/>
</dbReference>
<organism evidence="2 3">
    <name type="scientific">Pseudochrobactrum kiredjianiae</name>
    <dbReference type="NCBI Taxonomy" id="386305"/>
    <lineage>
        <taxon>Bacteria</taxon>
        <taxon>Pseudomonadati</taxon>
        <taxon>Pseudomonadota</taxon>
        <taxon>Alphaproteobacteria</taxon>
        <taxon>Hyphomicrobiales</taxon>
        <taxon>Brucellaceae</taxon>
        <taxon>Pseudochrobactrum</taxon>
    </lineage>
</organism>
<proteinExistence type="predicted"/>
<dbReference type="SUPFAM" id="SSF101082">
    <property type="entry name" value="Typo IV secretion system protein TraC"/>
    <property type="match status" value="1"/>
</dbReference>
<keyword evidence="3" id="KW-1185">Reference proteome</keyword>
<dbReference type="Proteomes" id="UP001597263">
    <property type="component" value="Unassembled WGS sequence"/>
</dbReference>
<gene>
    <name evidence="2" type="ORF">ACFQ35_00060</name>
</gene>
<protein>
    <submittedName>
        <fullName evidence="2">Type IV secretion system protein</fullName>
    </submittedName>
</protein>
<name>A0ABW3UXB2_9HYPH</name>
<evidence type="ECO:0000256" key="1">
    <source>
        <dbReference type="SAM" id="SignalP"/>
    </source>
</evidence>
<accession>A0ABW3UXB2</accession>
<evidence type="ECO:0000313" key="3">
    <source>
        <dbReference type="Proteomes" id="UP001597263"/>
    </source>
</evidence>
<dbReference type="EMBL" id="JBHTMA010000001">
    <property type="protein sequence ID" value="MFD1225582.1"/>
    <property type="molecule type" value="Genomic_DNA"/>
</dbReference>
<evidence type="ECO:0000313" key="2">
    <source>
        <dbReference type="EMBL" id="MFD1225582.1"/>
    </source>
</evidence>
<comment type="caution">
    <text evidence="2">The sequence shown here is derived from an EMBL/GenBank/DDBJ whole genome shotgun (WGS) entry which is preliminary data.</text>
</comment>
<dbReference type="InterPro" id="IPR014158">
    <property type="entry name" value="T4SS_VirB5"/>
</dbReference>
<sequence length="239" mass="25262">MKTTSLITTAIILMTGTAYADVPVIDNRNYTIAKKTAETTKDILDVNGKILTKVEETLSAMTGDRKDSSQGFQSLAVGNGFSVSSMPSFDSLMSSGGLDLSGFGTDLGKTVETFMKGLQLVEKLSSGLKNQSGDQGYKQLISTVASVSALVQGTQSAVQSRTESLKSAGEQIGEAKDIKGSIDQNTQLQVQTGLTINELIGVMNGAVQSLQVENQQNLISITNSSRALKWKAPEIGSVK</sequence>
<dbReference type="RefSeq" id="WP_213600411.1">
    <property type="nucleotide sequence ID" value="NZ_JAUCBM010000018.1"/>
</dbReference>
<dbReference type="Gene3D" id="1.20.58.430">
    <property type="entry name" value="Type IV secretion system, VirB5-domain"/>
    <property type="match status" value="1"/>
</dbReference>
<reference evidence="3" key="1">
    <citation type="journal article" date="2019" name="Int. J. Syst. Evol. Microbiol.">
        <title>The Global Catalogue of Microorganisms (GCM) 10K type strain sequencing project: providing services to taxonomists for standard genome sequencing and annotation.</title>
        <authorList>
            <consortium name="The Broad Institute Genomics Platform"/>
            <consortium name="The Broad Institute Genome Sequencing Center for Infectious Disease"/>
            <person name="Wu L."/>
            <person name="Ma J."/>
        </authorList>
    </citation>
    <scope>NUCLEOTIDE SEQUENCE [LARGE SCALE GENOMIC DNA]</scope>
    <source>
        <strain evidence="3">CCUG 49584</strain>
    </source>
</reference>